<sequence>MAASRNRICTDPALGFPARLQALLGAGFPPGGRLWVGLSGGRDSVLQLALLREAAPLLGFSLSAIHVHHGLSPRADAWADFCVRLCRDWELPLEVVRVQVAPQGGEGLEAAARRARYAAYQALDGDALALAHHQDDQAETLLLNLLRGAGVAGLAAMPPRRPLLRPGRTPLVLLRPLLDYPRAWIEDQLARRGLDWVEDESNGDARFSRNFLRRDVLPLLEQRFSARTSLARAAAWAGEAETLLEELAAEDGARGASPDFPGTLSLAALQGLSGPRRRNLLRHWLHRQGGPRPEARTLAELEAQVLAYRPDGQMAWRCGQWVARGWRGALFLEHDPLATPSLPESAPWEGEMPVPWGSGTIFSARATGQGLNAAALEAGPAQFRPRQGGESFQLAGRPHRPLKKLLQESAVPPWQRERLPLLWLGETLAWVPGIGMGAALICPPEEEGWRLTWEPGTGQTAALGAQDGGRND</sequence>
<comment type="domain">
    <text evidence="8">The N-terminal region contains the highly conserved SGGXDS motif, predicted to be a P-loop motif involved in ATP binding.</text>
</comment>
<dbReference type="NCBIfam" id="TIGR02432">
    <property type="entry name" value="lysidine_TilS_N"/>
    <property type="match status" value="1"/>
</dbReference>
<dbReference type="Pfam" id="PF01171">
    <property type="entry name" value="ATP_bind_3"/>
    <property type="match status" value="1"/>
</dbReference>
<evidence type="ECO:0000256" key="8">
    <source>
        <dbReference type="HAMAP-Rule" id="MF_01161"/>
    </source>
</evidence>
<dbReference type="GO" id="GO:0006400">
    <property type="term" value="P:tRNA modification"/>
    <property type="evidence" value="ECO:0007669"/>
    <property type="project" value="UniProtKB-UniRule"/>
</dbReference>
<feature type="binding site" evidence="8">
    <location>
        <begin position="39"/>
        <end position="44"/>
    </location>
    <ligand>
        <name>ATP</name>
        <dbReference type="ChEBI" id="CHEBI:30616"/>
    </ligand>
</feature>
<evidence type="ECO:0000313" key="10">
    <source>
        <dbReference type="EMBL" id="QWT48706.1"/>
    </source>
</evidence>
<dbReference type="GO" id="GO:0005737">
    <property type="term" value="C:cytoplasm"/>
    <property type="evidence" value="ECO:0007669"/>
    <property type="project" value="UniProtKB-SubCell"/>
</dbReference>
<dbReference type="KEGG" id="aiq:Azoinq_12815"/>
<comment type="function">
    <text evidence="8">Ligates lysine onto the cytidine present at position 34 of the AUA codon-specific tRNA(Ile) that contains the anticodon CAU, in an ATP-dependent manner. Cytidine is converted to lysidine, thus changing the amino acid specificity of the tRNA from methionine to isoleucine.</text>
</comment>
<dbReference type="Pfam" id="PF09179">
    <property type="entry name" value="TilS"/>
    <property type="match status" value="1"/>
</dbReference>
<dbReference type="NCBIfam" id="TIGR02433">
    <property type="entry name" value="lysidine_TilS_C"/>
    <property type="match status" value="1"/>
</dbReference>
<keyword evidence="6 8" id="KW-0067">ATP-binding</keyword>
<comment type="catalytic activity">
    <reaction evidence="7 8">
        <text>cytidine(34) in tRNA(Ile2) + L-lysine + ATP = lysidine(34) in tRNA(Ile2) + AMP + diphosphate + H(+)</text>
        <dbReference type="Rhea" id="RHEA:43744"/>
        <dbReference type="Rhea" id="RHEA-COMP:10625"/>
        <dbReference type="Rhea" id="RHEA-COMP:10670"/>
        <dbReference type="ChEBI" id="CHEBI:15378"/>
        <dbReference type="ChEBI" id="CHEBI:30616"/>
        <dbReference type="ChEBI" id="CHEBI:32551"/>
        <dbReference type="ChEBI" id="CHEBI:33019"/>
        <dbReference type="ChEBI" id="CHEBI:82748"/>
        <dbReference type="ChEBI" id="CHEBI:83665"/>
        <dbReference type="ChEBI" id="CHEBI:456215"/>
        <dbReference type="EC" id="6.3.4.19"/>
    </reaction>
</comment>
<dbReference type="CDD" id="cd01992">
    <property type="entry name" value="TilS_N"/>
    <property type="match status" value="1"/>
</dbReference>
<dbReference type="RefSeq" id="WP_216128497.1">
    <property type="nucleotide sequence ID" value="NZ_CP064782.1"/>
</dbReference>
<evidence type="ECO:0000256" key="3">
    <source>
        <dbReference type="ARBA" id="ARBA00022598"/>
    </source>
</evidence>
<dbReference type="SMART" id="SM00977">
    <property type="entry name" value="TilS_C"/>
    <property type="match status" value="1"/>
</dbReference>
<dbReference type="InterPro" id="IPR011063">
    <property type="entry name" value="TilS/TtcA_N"/>
</dbReference>
<dbReference type="EC" id="6.3.4.19" evidence="8"/>
<dbReference type="GO" id="GO:0032267">
    <property type="term" value="F:tRNA(Ile)-lysidine synthase activity"/>
    <property type="evidence" value="ECO:0007669"/>
    <property type="project" value="UniProtKB-EC"/>
</dbReference>
<evidence type="ECO:0000259" key="9">
    <source>
        <dbReference type="SMART" id="SM00977"/>
    </source>
</evidence>
<dbReference type="Proteomes" id="UP000683428">
    <property type="component" value="Chromosome"/>
</dbReference>
<organism evidence="10 11">
    <name type="scientific">Azospira inquinata</name>
    <dbReference type="NCBI Taxonomy" id="2785627"/>
    <lineage>
        <taxon>Bacteria</taxon>
        <taxon>Pseudomonadati</taxon>
        <taxon>Pseudomonadota</taxon>
        <taxon>Betaproteobacteria</taxon>
        <taxon>Rhodocyclales</taxon>
        <taxon>Rhodocyclaceae</taxon>
        <taxon>Azospira</taxon>
    </lineage>
</organism>
<keyword evidence="11" id="KW-1185">Reference proteome</keyword>
<keyword evidence="2 8" id="KW-0963">Cytoplasm</keyword>
<evidence type="ECO:0000256" key="7">
    <source>
        <dbReference type="ARBA" id="ARBA00048539"/>
    </source>
</evidence>
<dbReference type="PANTHER" id="PTHR43033:SF1">
    <property type="entry name" value="TRNA(ILE)-LYSIDINE SYNTHASE-RELATED"/>
    <property type="match status" value="1"/>
</dbReference>
<keyword evidence="3 8" id="KW-0436">Ligase</keyword>
<comment type="subcellular location">
    <subcellularLocation>
        <location evidence="1 8">Cytoplasm</location>
    </subcellularLocation>
</comment>
<dbReference type="InterPro" id="IPR015262">
    <property type="entry name" value="tRNA_Ile_lys_synt_subst-bd"/>
</dbReference>
<evidence type="ECO:0000256" key="2">
    <source>
        <dbReference type="ARBA" id="ARBA00022490"/>
    </source>
</evidence>
<evidence type="ECO:0000256" key="4">
    <source>
        <dbReference type="ARBA" id="ARBA00022694"/>
    </source>
</evidence>
<reference evidence="10" key="1">
    <citation type="submission" date="2020-11" db="EMBL/GenBank/DDBJ databases">
        <title>Azospira inquinata sp. nov.</title>
        <authorList>
            <person name="Moe W.M."/>
            <person name="Mikes M.C."/>
        </authorList>
    </citation>
    <scope>NUCLEOTIDE SEQUENCE</scope>
    <source>
        <strain evidence="10">Azo-3</strain>
    </source>
</reference>
<dbReference type="InterPro" id="IPR012795">
    <property type="entry name" value="tRNA_Ile_lys_synt_N"/>
</dbReference>
<dbReference type="Pfam" id="PF11734">
    <property type="entry name" value="TilS_C"/>
    <property type="match status" value="1"/>
</dbReference>
<dbReference type="InterPro" id="IPR012796">
    <property type="entry name" value="Lysidine-tRNA-synth_C"/>
</dbReference>
<dbReference type="InterPro" id="IPR012094">
    <property type="entry name" value="tRNA_Ile_lys_synt"/>
</dbReference>
<evidence type="ECO:0000256" key="5">
    <source>
        <dbReference type="ARBA" id="ARBA00022741"/>
    </source>
</evidence>
<comment type="similarity">
    <text evidence="8">Belongs to the tRNA(Ile)-lysidine synthase family.</text>
</comment>
<keyword evidence="5 8" id="KW-0547">Nucleotide-binding</keyword>
<evidence type="ECO:0000256" key="1">
    <source>
        <dbReference type="ARBA" id="ARBA00004496"/>
    </source>
</evidence>
<keyword evidence="4 8" id="KW-0819">tRNA processing</keyword>
<dbReference type="AlphaFoldDB" id="A0A975XUE2"/>
<dbReference type="EMBL" id="CP064782">
    <property type="protein sequence ID" value="QWT48706.1"/>
    <property type="molecule type" value="Genomic_DNA"/>
</dbReference>
<dbReference type="HAMAP" id="MF_01161">
    <property type="entry name" value="tRNA_Ile_lys_synt"/>
    <property type="match status" value="1"/>
</dbReference>
<evidence type="ECO:0000256" key="6">
    <source>
        <dbReference type="ARBA" id="ARBA00022840"/>
    </source>
</evidence>
<name>A0A975XUE2_9RHOO</name>
<gene>
    <name evidence="8 10" type="primary">tilS</name>
    <name evidence="10" type="ORF">Azoinq_12815</name>
</gene>
<evidence type="ECO:0000313" key="11">
    <source>
        <dbReference type="Proteomes" id="UP000683428"/>
    </source>
</evidence>
<dbReference type="GO" id="GO:0005524">
    <property type="term" value="F:ATP binding"/>
    <property type="evidence" value="ECO:0007669"/>
    <property type="project" value="UniProtKB-UniRule"/>
</dbReference>
<proteinExistence type="inferred from homology"/>
<accession>A0A975XUE2</accession>
<protein>
    <recommendedName>
        <fullName evidence="8">tRNA(Ile)-lysidine synthase</fullName>
        <ecNumber evidence="8">6.3.4.19</ecNumber>
    </recommendedName>
    <alternativeName>
        <fullName evidence="8">tRNA(Ile)-2-lysyl-cytidine synthase</fullName>
    </alternativeName>
    <alternativeName>
        <fullName evidence="8">tRNA(Ile)-lysidine synthetase</fullName>
    </alternativeName>
</protein>
<dbReference type="PANTHER" id="PTHR43033">
    <property type="entry name" value="TRNA(ILE)-LYSIDINE SYNTHASE-RELATED"/>
    <property type="match status" value="1"/>
</dbReference>
<feature type="domain" description="Lysidine-tRNA(Ile) synthetase C-terminal" evidence="9">
    <location>
        <begin position="381"/>
        <end position="453"/>
    </location>
</feature>